<sequence length="66" mass="7643">MARILVFFLGGIFLSFRELEVNADLFPRRVLYRLTPGIRTGKDRTERKIGRQKIATLLFSDKKVSS</sequence>
<protein>
    <submittedName>
        <fullName evidence="1">Uncharacterized protein</fullName>
    </submittedName>
</protein>
<name>A0A3M8RNP6_9PROT</name>
<dbReference type="EMBL" id="RIZI01000107">
    <property type="protein sequence ID" value="RNF69981.1"/>
    <property type="molecule type" value="Genomic_DNA"/>
</dbReference>
<gene>
    <name evidence="1" type="ORF">EC580_02105</name>
</gene>
<accession>A0A3M8RNP6</accession>
<comment type="caution">
    <text evidence="1">The sequence shown here is derived from an EMBL/GenBank/DDBJ whole genome shotgun (WGS) entry which is preliminary data.</text>
</comment>
<reference evidence="1" key="1">
    <citation type="submission" date="2018-10" db="EMBL/GenBank/DDBJ databases">
        <title>Acidithiobacillus sulfuriphilus sp. nov.: an extremely acidophilic sulfur-oxidizing chemolithotroph isolated from a neutral pH environment.</title>
        <authorList>
            <person name="Falagan C."/>
            <person name="Moya-Beltran A."/>
            <person name="Quatrini R."/>
            <person name="Johnson D.B."/>
        </authorList>
    </citation>
    <scope>NUCLEOTIDE SEQUENCE [LARGE SCALE GENOMIC DNA]</scope>
    <source>
        <strain evidence="1">CJ-2</strain>
    </source>
</reference>
<evidence type="ECO:0000313" key="1">
    <source>
        <dbReference type="EMBL" id="RNF69981.1"/>
    </source>
</evidence>
<proteinExistence type="predicted"/>
<organism evidence="1">
    <name type="scientific">Acidithiobacillus sulfuriphilus</name>
    <dbReference type="NCBI Taxonomy" id="1867749"/>
    <lineage>
        <taxon>Bacteria</taxon>
        <taxon>Pseudomonadati</taxon>
        <taxon>Pseudomonadota</taxon>
        <taxon>Acidithiobacillia</taxon>
        <taxon>Acidithiobacillales</taxon>
        <taxon>Acidithiobacillaceae</taxon>
        <taxon>Acidithiobacillus</taxon>
    </lineage>
</organism>
<dbReference type="AlphaFoldDB" id="A0A3M8RNP6"/>